<dbReference type="OrthoDB" id="3004525at2759"/>
<sequence>MRSEDGRLGGQLCFECTAEEGIYRCKDCLYAVLFCASCIVEKHKRSPFHRIQAWEDGFFTSSSLKKLGYVIPLGHDGHCCKGQPDVICDFVVINVSGIHITSMRFCSCRRSGVPNTRHDQLFRHKLFPTTLKLPRATFTFEVLDSFHLLMLQSKISVFDFYRALKQKTDNTGLKDLPDYYKRFLEVVRAWRDLMAAKCSGRGHDPEGLRATKCGQVAVECPACPHPAHNLPEDWENAPTSRRWLYSLILTMDANFRLKNRERVIKNDAQDAEWRAINQANQKRSASYASTSVGGVVCGRHGLVRRNGFGDLQKGERFVVLKFHLYGHGTDCQLQYLVNLLPGCAQSDLEDPECWWAHINPVSMSTKLMSPWSRRETIDDHARRWNWRKITQFGTSLSKGLDEAVRMKARHSALHSQFTESFPLDVIHIWEREVSKWEKDPLKPNPFSDNLRCK</sequence>
<proteinExistence type="predicted"/>
<dbReference type="Pfam" id="PF18758">
    <property type="entry name" value="KDZ"/>
    <property type="match status" value="1"/>
</dbReference>
<dbReference type="EMBL" id="MU154763">
    <property type="protein sequence ID" value="KAF9487606.1"/>
    <property type="molecule type" value="Genomic_DNA"/>
</dbReference>
<reference evidence="2" key="1">
    <citation type="submission" date="2020-11" db="EMBL/GenBank/DDBJ databases">
        <authorList>
            <consortium name="DOE Joint Genome Institute"/>
            <person name="Ahrendt S."/>
            <person name="Riley R."/>
            <person name="Andreopoulos W."/>
            <person name="Labutti K."/>
            <person name="Pangilinan J."/>
            <person name="Ruiz-Duenas F.J."/>
            <person name="Barrasa J.M."/>
            <person name="Sanchez-Garcia M."/>
            <person name="Camarero S."/>
            <person name="Miyauchi S."/>
            <person name="Serrano A."/>
            <person name="Linde D."/>
            <person name="Babiker R."/>
            <person name="Drula E."/>
            <person name="Ayuso-Fernandez I."/>
            <person name="Pacheco R."/>
            <person name="Padilla G."/>
            <person name="Ferreira P."/>
            <person name="Barriuso J."/>
            <person name="Kellner H."/>
            <person name="Castanera R."/>
            <person name="Alfaro M."/>
            <person name="Ramirez L."/>
            <person name="Pisabarro A.G."/>
            <person name="Kuo A."/>
            <person name="Tritt A."/>
            <person name="Lipzen A."/>
            <person name="He G."/>
            <person name="Yan M."/>
            <person name="Ng V."/>
            <person name="Cullen D."/>
            <person name="Martin F."/>
            <person name="Rosso M.-N."/>
            <person name="Henrissat B."/>
            <person name="Hibbett D."/>
            <person name="Martinez A.T."/>
            <person name="Grigoriev I.V."/>
        </authorList>
    </citation>
    <scope>NUCLEOTIDE SEQUENCE</scope>
    <source>
        <strain evidence="2">ATCC 90797</strain>
    </source>
</reference>
<dbReference type="CDD" id="cd19757">
    <property type="entry name" value="Bbox1"/>
    <property type="match status" value="1"/>
</dbReference>
<name>A0A9P5ZKS8_PLEER</name>
<dbReference type="Pfam" id="PF18803">
    <property type="entry name" value="CxC2"/>
    <property type="match status" value="1"/>
</dbReference>
<protein>
    <recommendedName>
        <fullName evidence="1">CxC2-like cysteine cluster KDZ transposase-associated domain-containing protein</fullName>
    </recommendedName>
</protein>
<evidence type="ECO:0000313" key="2">
    <source>
        <dbReference type="EMBL" id="KAF9487606.1"/>
    </source>
</evidence>
<dbReference type="AlphaFoldDB" id="A0A9P5ZKS8"/>
<accession>A0A9P5ZKS8</accession>
<dbReference type="Proteomes" id="UP000807025">
    <property type="component" value="Unassembled WGS sequence"/>
</dbReference>
<organism evidence="2 3">
    <name type="scientific">Pleurotus eryngii</name>
    <name type="common">Boletus of the steppes</name>
    <dbReference type="NCBI Taxonomy" id="5323"/>
    <lineage>
        <taxon>Eukaryota</taxon>
        <taxon>Fungi</taxon>
        <taxon>Dikarya</taxon>
        <taxon>Basidiomycota</taxon>
        <taxon>Agaricomycotina</taxon>
        <taxon>Agaricomycetes</taxon>
        <taxon>Agaricomycetidae</taxon>
        <taxon>Agaricales</taxon>
        <taxon>Pleurotineae</taxon>
        <taxon>Pleurotaceae</taxon>
        <taxon>Pleurotus</taxon>
    </lineage>
</organism>
<dbReference type="PANTHER" id="PTHR33096:SF1">
    <property type="entry name" value="CXC1-LIKE CYSTEINE CLUSTER ASSOCIATED WITH KDZ TRANSPOSASES DOMAIN-CONTAINING PROTEIN"/>
    <property type="match status" value="1"/>
</dbReference>
<dbReference type="PANTHER" id="PTHR33096">
    <property type="entry name" value="CXC2 DOMAIN-CONTAINING PROTEIN"/>
    <property type="match status" value="1"/>
</dbReference>
<keyword evidence="3" id="KW-1185">Reference proteome</keyword>
<dbReference type="InterPro" id="IPR040521">
    <property type="entry name" value="KDZ"/>
</dbReference>
<evidence type="ECO:0000259" key="1">
    <source>
        <dbReference type="Pfam" id="PF18803"/>
    </source>
</evidence>
<feature type="domain" description="CxC2-like cysteine cluster KDZ transposase-associated" evidence="1">
    <location>
        <begin position="64"/>
        <end position="172"/>
    </location>
</feature>
<comment type="caution">
    <text evidence="2">The sequence shown here is derived from an EMBL/GenBank/DDBJ whole genome shotgun (WGS) entry which is preliminary data.</text>
</comment>
<evidence type="ECO:0000313" key="3">
    <source>
        <dbReference type="Proteomes" id="UP000807025"/>
    </source>
</evidence>
<gene>
    <name evidence="2" type="ORF">BDN71DRAFT_1485287</name>
</gene>
<dbReference type="InterPro" id="IPR041457">
    <property type="entry name" value="CxC2_KDZ-assoc"/>
</dbReference>